<sequence>MLLSQLHDMIKHNYEHGLYSQDYTSKSNNSNPSKIKDLKNLSDFQMGKHQAYEDYQISKKFRFYPKLPFVLLNLISGNRMQEVISFINGYNHEKHRLKNKQSKIHK</sequence>
<name>A0A073JPJ1_LIMRT</name>
<gene>
    <name evidence="1" type="ORF">LR3_05260</name>
</gene>
<organism evidence="1 2">
    <name type="scientific">Limosilactobacillus reuteri</name>
    <name type="common">Lactobacillus reuteri</name>
    <dbReference type="NCBI Taxonomy" id="1598"/>
    <lineage>
        <taxon>Bacteria</taxon>
        <taxon>Bacillati</taxon>
        <taxon>Bacillota</taxon>
        <taxon>Bacilli</taxon>
        <taxon>Lactobacillales</taxon>
        <taxon>Lactobacillaceae</taxon>
        <taxon>Limosilactobacillus</taxon>
    </lineage>
</organism>
<evidence type="ECO:0000313" key="1">
    <source>
        <dbReference type="EMBL" id="KEK15044.1"/>
    </source>
</evidence>
<dbReference type="Proteomes" id="UP000027731">
    <property type="component" value="Unassembled WGS sequence"/>
</dbReference>
<dbReference type="PATRIC" id="fig|1598.90.peg.1300"/>
<protein>
    <submittedName>
        <fullName evidence="1">Uncharacterized protein</fullName>
    </submittedName>
</protein>
<evidence type="ECO:0000313" key="2">
    <source>
        <dbReference type="Proteomes" id="UP000027731"/>
    </source>
</evidence>
<comment type="caution">
    <text evidence="1">The sequence shown here is derived from an EMBL/GenBank/DDBJ whole genome shotgun (WGS) entry which is preliminary data.</text>
</comment>
<reference evidence="1 2" key="1">
    <citation type="submission" date="2014-06" db="EMBL/GenBank/DDBJ databases">
        <title>Genetic determinant of reutericyclin biosynthesis of Lactobacillus reuteri.</title>
        <authorList>
            <person name="Lin X."/>
            <person name="Duar R."/>
            <person name="Walter J."/>
            <person name="Gaenzle M."/>
        </authorList>
    </citation>
    <scope>NUCLEOTIDE SEQUENCE [LARGE SCALE GENOMIC DNA]</scope>
    <source>
        <strain evidence="1 2">LTH2584</strain>
    </source>
</reference>
<proteinExistence type="predicted"/>
<dbReference type="EMBL" id="JOSX01000019">
    <property type="protein sequence ID" value="KEK15044.1"/>
    <property type="molecule type" value="Genomic_DNA"/>
</dbReference>
<dbReference type="AlphaFoldDB" id="A0A073JPJ1"/>
<accession>A0A073JPJ1</accession>